<dbReference type="Proteomes" id="UP001381693">
    <property type="component" value="Unassembled WGS sequence"/>
</dbReference>
<sequence>MFSALSTRSQSLKESTPSASGVLSIAPTNAGECRMGFHIKDYYPIENDYYHHQTCFWCYSFTPPHRKKYDLNITKDRVVLSDGKPRLDMKFVVENESYHFDLQEEEGWGHIVSSMADILEAIKLEDCCREAIRCCEQNLKHDSPVSIKYMNGTTEESVCPATWDGWTCFPDTKGGDVVTFKCPPYAYKGRPECT</sequence>
<dbReference type="InterPro" id="IPR001879">
    <property type="entry name" value="GPCR_2_extracellular_dom"/>
</dbReference>
<feature type="domain" description="G-protein coupled receptors family 2 profile 1" evidence="2">
    <location>
        <begin position="134"/>
        <end position="185"/>
    </location>
</feature>
<dbReference type="GO" id="GO:0016020">
    <property type="term" value="C:membrane"/>
    <property type="evidence" value="ECO:0007669"/>
    <property type="project" value="InterPro"/>
</dbReference>
<dbReference type="InterPro" id="IPR036445">
    <property type="entry name" value="GPCR_2_extracell_dom_sf"/>
</dbReference>
<evidence type="ECO:0000256" key="1">
    <source>
        <dbReference type="SAM" id="MobiDB-lite"/>
    </source>
</evidence>
<evidence type="ECO:0000259" key="2">
    <source>
        <dbReference type="PROSITE" id="PS50227"/>
    </source>
</evidence>
<feature type="non-terminal residue" evidence="3">
    <location>
        <position position="194"/>
    </location>
</feature>
<protein>
    <recommendedName>
        <fullName evidence="2">G-protein coupled receptors family 2 profile 1 domain-containing protein</fullName>
    </recommendedName>
</protein>
<evidence type="ECO:0000313" key="3">
    <source>
        <dbReference type="EMBL" id="KAK7066734.1"/>
    </source>
</evidence>
<dbReference type="GO" id="GO:0004930">
    <property type="term" value="F:G protein-coupled receptor activity"/>
    <property type="evidence" value="ECO:0007669"/>
    <property type="project" value="InterPro"/>
</dbReference>
<reference evidence="3 4" key="1">
    <citation type="submission" date="2023-11" db="EMBL/GenBank/DDBJ databases">
        <title>Halocaridina rubra genome assembly.</title>
        <authorList>
            <person name="Smith C."/>
        </authorList>
    </citation>
    <scope>NUCLEOTIDE SEQUENCE [LARGE SCALE GENOMIC DNA]</scope>
    <source>
        <strain evidence="3">EP-1</strain>
        <tissue evidence="3">Whole</tissue>
    </source>
</reference>
<dbReference type="Pfam" id="PF02793">
    <property type="entry name" value="HRM"/>
    <property type="match status" value="1"/>
</dbReference>
<accession>A0AAN8WSP4</accession>
<feature type="region of interest" description="Disordered" evidence="1">
    <location>
        <begin position="1"/>
        <end position="21"/>
    </location>
</feature>
<gene>
    <name evidence="3" type="ORF">SK128_017060</name>
</gene>
<organism evidence="3 4">
    <name type="scientific">Halocaridina rubra</name>
    <name type="common">Hawaiian red shrimp</name>
    <dbReference type="NCBI Taxonomy" id="373956"/>
    <lineage>
        <taxon>Eukaryota</taxon>
        <taxon>Metazoa</taxon>
        <taxon>Ecdysozoa</taxon>
        <taxon>Arthropoda</taxon>
        <taxon>Crustacea</taxon>
        <taxon>Multicrustacea</taxon>
        <taxon>Malacostraca</taxon>
        <taxon>Eumalacostraca</taxon>
        <taxon>Eucarida</taxon>
        <taxon>Decapoda</taxon>
        <taxon>Pleocyemata</taxon>
        <taxon>Caridea</taxon>
        <taxon>Atyoidea</taxon>
        <taxon>Atyidae</taxon>
        <taxon>Halocaridina</taxon>
    </lineage>
</organism>
<dbReference type="SUPFAM" id="SSF111418">
    <property type="entry name" value="Hormone receptor domain"/>
    <property type="match status" value="1"/>
</dbReference>
<dbReference type="PROSITE" id="PS00649">
    <property type="entry name" value="G_PROTEIN_RECEP_F2_1"/>
    <property type="match status" value="1"/>
</dbReference>
<dbReference type="EMBL" id="JAXCGZ010019045">
    <property type="protein sequence ID" value="KAK7066734.1"/>
    <property type="molecule type" value="Genomic_DNA"/>
</dbReference>
<dbReference type="AlphaFoldDB" id="A0AAN8WSP4"/>
<dbReference type="Gene3D" id="4.10.1240.10">
    <property type="entry name" value="GPCR, family 2, extracellular hormone receptor domain"/>
    <property type="match status" value="1"/>
</dbReference>
<comment type="caution">
    <text evidence="3">The sequence shown here is derived from an EMBL/GenBank/DDBJ whole genome shotgun (WGS) entry which is preliminary data.</text>
</comment>
<keyword evidence="4" id="KW-1185">Reference proteome</keyword>
<evidence type="ECO:0000313" key="4">
    <source>
        <dbReference type="Proteomes" id="UP001381693"/>
    </source>
</evidence>
<dbReference type="PROSITE" id="PS50227">
    <property type="entry name" value="G_PROTEIN_RECEP_F2_3"/>
    <property type="match status" value="1"/>
</dbReference>
<dbReference type="InterPro" id="IPR017983">
    <property type="entry name" value="GPCR_2_secretin-like_CS"/>
</dbReference>
<name>A0AAN8WSP4_HALRR</name>
<proteinExistence type="predicted"/>